<evidence type="ECO:0000256" key="1">
    <source>
        <dbReference type="SAM" id="Phobius"/>
    </source>
</evidence>
<dbReference type="EMBL" id="JANIBL010000013">
    <property type="protein sequence ID" value="MCQ8116997.1"/>
    <property type="molecule type" value="Genomic_DNA"/>
</dbReference>
<keyword evidence="1" id="KW-0812">Transmembrane</keyword>
<evidence type="ECO:0000313" key="3">
    <source>
        <dbReference type="Proteomes" id="UP001524570"/>
    </source>
</evidence>
<feature type="transmembrane region" description="Helical" evidence="1">
    <location>
        <begin position="12"/>
        <end position="30"/>
    </location>
</feature>
<dbReference type="Proteomes" id="UP001524570">
    <property type="component" value="Unassembled WGS sequence"/>
</dbReference>
<proteinExistence type="predicted"/>
<sequence length="147" mass="17229">MEAFIAFLYEHFVSIIGVLLTTSLVAYLTWRNNFKVRRANACVAFRAAVLSELGSIYPNPAEWPKNIDAFLRSHFTALQIAVENFRPFVPWWKRWLFSRAWFHYRCSTGRPVDIQCYQHYVDFGDNPNHKAIFYANVSRLLAFANET</sequence>
<protein>
    <submittedName>
        <fullName evidence="2">Uncharacterized protein</fullName>
    </submittedName>
</protein>
<comment type="caution">
    <text evidence="2">The sequence shown here is derived from an EMBL/GenBank/DDBJ whole genome shotgun (WGS) entry which is preliminary data.</text>
</comment>
<keyword evidence="1" id="KW-0472">Membrane</keyword>
<evidence type="ECO:0000313" key="2">
    <source>
        <dbReference type="EMBL" id="MCQ8116997.1"/>
    </source>
</evidence>
<dbReference type="RefSeq" id="WP_256606185.1">
    <property type="nucleotide sequence ID" value="NZ_JANIBL010000013.1"/>
</dbReference>
<reference evidence="2 3" key="1">
    <citation type="submission" date="2022-07" db="EMBL/GenBank/DDBJ databases">
        <title>Methylomonas rivi sp. nov., Methylomonas rosea sp. nov., Methylomonas aureus sp. nov. and Methylomonas subterranea sp. nov., four novel methanotrophs isolated from a freshwater creek and the deep terrestrial subsurface.</title>
        <authorList>
            <person name="Abin C."/>
            <person name="Sankaranarayanan K."/>
            <person name="Garner C."/>
            <person name="Sindelar R."/>
            <person name="Kotary K."/>
            <person name="Garner R."/>
            <person name="Barclay S."/>
            <person name="Lawson P."/>
            <person name="Krumholz L."/>
        </authorList>
    </citation>
    <scope>NUCLEOTIDE SEQUENCE [LARGE SCALE GENOMIC DNA]</scope>
    <source>
        <strain evidence="2 3">WSC-7</strain>
    </source>
</reference>
<keyword evidence="1" id="KW-1133">Transmembrane helix</keyword>
<name>A0ABT1TQF6_9GAMM</name>
<organism evidence="2 3">
    <name type="scientific">Methylomonas rosea</name>
    <dbReference type="NCBI Taxonomy" id="2952227"/>
    <lineage>
        <taxon>Bacteria</taxon>
        <taxon>Pseudomonadati</taxon>
        <taxon>Pseudomonadota</taxon>
        <taxon>Gammaproteobacteria</taxon>
        <taxon>Methylococcales</taxon>
        <taxon>Methylococcaceae</taxon>
        <taxon>Methylomonas</taxon>
    </lineage>
</organism>
<accession>A0ABT1TQF6</accession>
<keyword evidence="3" id="KW-1185">Reference proteome</keyword>
<gene>
    <name evidence="2" type="ORF">NP589_06150</name>
</gene>